<evidence type="ECO:0000313" key="2">
    <source>
        <dbReference type="Proteomes" id="UP000280188"/>
    </source>
</evidence>
<dbReference type="Proteomes" id="UP000280188">
    <property type="component" value="Chromosome"/>
</dbReference>
<reference evidence="1 2" key="1">
    <citation type="journal article" date="2018" name="Microbiol. Resour. Announc.">
        <title>Complete Genome Sequence of Acidithiobacillus ferridurans JCM 18981.</title>
        <authorList>
            <person name="Miyauchi T."/>
            <person name="Kouzuma A."/>
            <person name="Abe T."/>
            <person name="Watanabe K."/>
        </authorList>
    </citation>
    <scope>NUCLEOTIDE SEQUENCE [LARGE SCALE GENOMIC DNA]</scope>
    <source>
        <strain evidence="2">ATCC 33020 / DSM 29468 / JCM 18981 / 11Fe</strain>
    </source>
</reference>
<protein>
    <submittedName>
        <fullName evidence="1">Uncharacterized protein</fullName>
    </submittedName>
</protein>
<evidence type="ECO:0000313" key="1">
    <source>
        <dbReference type="EMBL" id="BBF66332.1"/>
    </source>
</evidence>
<accession>A0A2Z6ILB3</accession>
<keyword evidence="2" id="KW-1185">Reference proteome</keyword>
<gene>
    <name evidence="1" type="ORF">AFERRID_25500</name>
</gene>
<dbReference type="AlphaFoldDB" id="A0A2Z6ILB3"/>
<proteinExistence type="predicted"/>
<dbReference type="EMBL" id="AP018795">
    <property type="protein sequence ID" value="BBF66332.1"/>
    <property type="molecule type" value="Genomic_DNA"/>
</dbReference>
<dbReference type="KEGG" id="afj:AFERRID_25500"/>
<sequence>MNYEEIEIPDELLCGGAFIEGGAPDLLIAAAWAINGYRCPVDHLQQVEPEEDIDDAE</sequence>
<organism evidence="1 2">
    <name type="scientific">Acidithiobacillus ferridurans</name>
    <dbReference type="NCBI Taxonomy" id="1232575"/>
    <lineage>
        <taxon>Bacteria</taxon>
        <taxon>Pseudomonadati</taxon>
        <taxon>Pseudomonadota</taxon>
        <taxon>Acidithiobacillia</taxon>
        <taxon>Acidithiobacillales</taxon>
        <taxon>Acidithiobacillaceae</taxon>
        <taxon>Acidithiobacillus</taxon>
    </lineage>
</organism>
<dbReference type="RefSeq" id="WP_172959375.1">
    <property type="nucleotide sequence ID" value="NZ_AP018795.1"/>
</dbReference>
<name>A0A2Z6ILB3_ACIFI</name>